<keyword evidence="4" id="KW-1185">Reference proteome</keyword>
<gene>
    <name evidence="3" type="ORF">ACFSB2_11770</name>
</gene>
<sequence length="165" mass="17336">MATYQQAAANFPKPSSTASPKGSSVYSALPAMMESTNASAPYSYYVQVGGSYEPDNSNIGGWGDGAGNEAVILPVWTEHPGTVKLTIRYANASNTTAPRDLYVNGTKVGSLTFNSTGDWDTWSTVQTTVHLKSGANIAEFVAPASSTSAYLNLNQIVTSAATVKR</sequence>
<organism evidence="3 4">
    <name type="scientific">Alicyclobacillus fodiniaquatilis</name>
    <dbReference type="NCBI Taxonomy" id="1661150"/>
    <lineage>
        <taxon>Bacteria</taxon>
        <taxon>Bacillati</taxon>
        <taxon>Bacillota</taxon>
        <taxon>Bacilli</taxon>
        <taxon>Bacillales</taxon>
        <taxon>Alicyclobacillaceae</taxon>
        <taxon>Alicyclobacillus</taxon>
    </lineage>
</organism>
<dbReference type="RefSeq" id="WP_377943247.1">
    <property type="nucleotide sequence ID" value="NZ_JBHUCX010000028.1"/>
</dbReference>
<dbReference type="SUPFAM" id="SSF49785">
    <property type="entry name" value="Galactose-binding domain-like"/>
    <property type="match status" value="1"/>
</dbReference>
<dbReference type="InterPro" id="IPR008979">
    <property type="entry name" value="Galactose-bd-like_sf"/>
</dbReference>
<dbReference type="PROSITE" id="PS51175">
    <property type="entry name" value="CBM6"/>
    <property type="match status" value="1"/>
</dbReference>
<feature type="domain" description="CBM6" evidence="2">
    <location>
        <begin position="31"/>
        <end position="159"/>
    </location>
</feature>
<dbReference type="EMBL" id="JBHUCX010000028">
    <property type="protein sequence ID" value="MFD1675374.1"/>
    <property type="molecule type" value="Genomic_DNA"/>
</dbReference>
<reference evidence="4" key="1">
    <citation type="journal article" date="2019" name="Int. J. Syst. Evol. Microbiol.">
        <title>The Global Catalogue of Microorganisms (GCM) 10K type strain sequencing project: providing services to taxonomists for standard genome sequencing and annotation.</title>
        <authorList>
            <consortium name="The Broad Institute Genomics Platform"/>
            <consortium name="The Broad Institute Genome Sequencing Center for Infectious Disease"/>
            <person name="Wu L."/>
            <person name="Ma J."/>
        </authorList>
    </citation>
    <scope>NUCLEOTIDE SEQUENCE [LARGE SCALE GENOMIC DNA]</scope>
    <source>
        <strain evidence="4">CGMCC 1.12286</strain>
    </source>
</reference>
<evidence type="ECO:0000313" key="4">
    <source>
        <dbReference type="Proteomes" id="UP001597079"/>
    </source>
</evidence>
<dbReference type="Proteomes" id="UP001597079">
    <property type="component" value="Unassembled WGS sequence"/>
</dbReference>
<evidence type="ECO:0000256" key="1">
    <source>
        <dbReference type="SAM" id="MobiDB-lite"/>
    </source>
</evidence>
<protein>
    <submittedName>
        <fullName evidence="3">Carbohydrate-binding protein</fullName>
    </submittedName>
</protein>
<dbReference type="Gene3D" id="2.60.120.260">
    <property type="entry name" value="Galactose-binding domain-like"/>
    <property type="match status" value="1"/>
</dbReference>
<evidence type="ECO:0000313" key="3">
    <source>
        <dbReference type="EMBL" id="MFD1675374.1"/>
    </source>
</evidence>
<dbReference type="InterPro" id="IPR005084">
    <property type="entry name" value="CBM6"/>
</dbReference>
<name>A0ABW4JGR9_9BACL</name>
<dbReference type="Pfam" id="PF03422">
    <property type="entry name" value="CBM_6"/>
    <property type="match status" value="1"/>
</dbReference>
<comment type="caution">
    <text evidence="3">The sequence shown here is derived from an EMBL/GenBank/DDBJ whole genome shotgun (WGS) entry which is preliminary data.</text>
</comment>
<evidence type="ECO:0000259" key="2">
    <source>
        <dbReference type="PROSITE" id="PS51175"/>
    </source>
</evidence>
<accession>A0ABW4JGR9</accession>
<proteinExistence type="predicted"/>
<feature type="region of interest" description="Disordered" evidence="1">
    <location>
        <begin position="1"/>
        <end position="21"/>
    </location>
</feature>